<dbReference type="InterPro" id="IPR012340">
    <property type="entry name" value="NA-bd_OB-fold"/>
</dbReference>
<dbReference type="EMBL" id="CP029287">
    <property type="protein sequence ID" value="AWS00608.1"/>
    <property type="molecule type" value="Genomic_DNA"/>
</dbReference>
<keyword evidence="1 2" id="KW-0548">Nucleotidyltransferase</keyword>
<sequence length="124" mass="14168">MLSNYVFSENCKIDSIRKGELRDLLVATIKGKNLEMILDVISSLNVFNEGEEVRVILSREKPEFTEKDFCAHGYVVTEKKKGDNFVSIISFFGPLLRIVSADGFLQRVGLKSMDHVYFCVRKNE</sequence>
<proteinExistence type="inferred from homology"/>
<dbReference type="GO" id="GO:0005737">
    <property type="term" value="C:cytoplasm"/>
    <property type="evidence" value="ECO:0007669"/>
    <property type="project" value="UniProtKB-SubCell"/>
</dbReference>
<accession>A0A2U9IXM0</accession>
<dbReference type="GO" id="GO:0006351">
    <property type="term" value="P:DNA-templated transcription"/>
    <property type="evidence" value="ECO:0007669"/>
    <property type="project" value="UniProtKB-UniRule"/>
</dbReference>
<comment type="subunit">
    <text evidence="1">Part of the RNA polymerase complex.</text>
</comment>
<dbReference type="EC" id="2.7.7.6" evidence="1"/>
<dbReference type="KEGG" id="mhk:DFR87_06835"/>
<name>A0A2U9IXM0_9CREN</name>
<keyword evidence="1" id="KW-0963">Cytoplasm</keyword>
<evidence type="ECO:0000313" key="2">
    <source>
        <dbReference type="EMBL" id="AWS00608.1"/>
    </source>
</evidence>
<dbReference type="GO" id="GO:0000428">
    <property type="term" value="C:DNA-directed RNA polymerase complex"/>
    <property type="evidence" value="ECO:0007669"/>
    <property type="project" value="UniProtKB-KW"/>
</dbReference>
<dbReference type="GO" id="GO:0003899">
    <property type="term" value="F:DNA-directed RNA polymerase activity"/>
    <property type="evidence" value="ECO:0007669"/>
    <property type="project" value="UniProtKB-UniRule"/>
</dbReference>
<dbReference type="Pfam" id="PF16992">
    <property type="entry name" value="RNA_pol_RpbG"/>
    <property type="match status" value="1"/>
</dbReference>
<dbReference type="HAMAP" id="MF_00866">
    <property type="entry name" value="RNApol_arch_Rpo8"/>
    <property type="match status" value="1"/>
</dbReference>
<gene>
    <name evidence="1" type="primary">rpo8</name>
    <name evidence="1" type="synonym">rpoG</name>
    <name evidence="2" type="ORF">DFR87_06835</name>
</gene>
<comment type="similarity">
    <text evidence="1">Belongs to the archaeal Rpo8 RNA polymerase subunit family.</text>
</comment>
<dbReference type="OrthoDB" id="34039at2157"/>
<evidence type="ECO:0000313" key="3">
    <source>
        <dbReference type="Proteomes" id="UP000247586"/>
    </source>
</evidence>
<comment type="function">
    <text evidence="1">DNA-dependent RNA polymerase (RNAP) catalyzes the transcription of DNA into RNA using the four ribonucleoside triphosphates as substrates.</text>
</comment>
<keyword evidence="1" id="KW-0804">Transcription</keyword>
<keyword evidence="1 2" id="KW-0240">DNA-directed RNA polymerase</keyword>
<dbReference type="Gene3D" id="2.40.50.140">
    <property type="entry name" value="Nucleic acid-binding proteins"/>
    <property type="match status" value="1"/>
</dbReference>
<evidence type="ECO:0000256" key="1">
    <source>
        <dbReference type="HAMAP-Rule" id="MF_00866"/>
    </source>
</evidence>
<comment type="subcellular location">
    <subcellularLocation>
        <location evidence="1">Cytoplasm</location>
    </subcellularLocation>
</comment>
<keyword evidence="1 2" id="KW-0808">Transferase</keyword>
<comment type="catalytic activity">
    <reaction evidence="1">
        <text>RNA(n) + a ribonucleoside 5'-triphosphate = RNA(n+1) + diphosphate</text>
        <dbReference type="Rhea" id="RHEA:21248"/>
        <dbReference type="Rhea" id="RHEA-COMP:14527"/>
        <dbReference type="Rhea" id="RHEA-COMP:17342"/>
        <dbReference type="ChEBI" id="CHEBI:33019"/>
        <dbReference type="ChEBI" id="CHEBI:61557"/>
        <dbReference type="ChEBI" id="CHEBI:140395"/>
        <dbReference type="EC" id="2.7.7.6"/>
    </reaction>
</comment>
<keyword evidence="3" id="KW-1185">Reference proteome</keyword>
<protein>
    <recommendedName>
        <fullName evidence="1">DNA-directed RNA polymerase subunit Rpo8</fullName>
        <ecNumber evidence="1">2.7.7.6</ecNumber>
    </recommendedName>
    <alternativeName>
        <fullName evidence="1">DNA-directed RNA polymerase, subunit G</fullName>
    </alternativeName>
</protein>
<organism evidence="2 3">
    <name type="scientific">Metallosphaera hakonensis JCM 8857 = DSM 7519</name>
    <dbReference type="NCBI Taxonomy" id="1293036"/>
    <lineage>
        <taxon>Archaea</taxon>
        <taxon>Thermoproteota</taxon>
        <taxon>Thermoprotei</taxon>
        <taxon>Sulfolobales</taxon>
        <taxon>Sulfolobaceae</taxon>
        <taxon>Metallosphaera</taxon>
    </lineage>
</organism>
<dbReference type="AlphaFoldDB" id="A0A2U9IXM0"/>
<dbReference type="GeneID" id="36835043"/>
<reference evidence="2" key="1">
    <citation type="submission" date="2018-05" db="EMBL/GenBank/DDBJ databases">
        <title>Complete Genome Sequences of Extremely Thermoacidophilic, Metal-Mobilizing Type-Strain Members of the Archaeal Family Sulfolobaceae: Acidianus brierleyi DSM-1651T, Acidianus sulfidivorans DSM-18786T, Metallosphaera hakonensis DSM-7519T, and Metallosphaera prunae DSM-10039T.</title>
        <authorList>
            <person name="Counts J.A."/>
            <person name="Kelly R.M."/>
        </authorList>
    </citation>
    <scope>NUCLEOTIDE SEQUENCE [LARGE SCALE GENOMIC DNA]</scope>
    <source>
        <strain evidence="2">HO1-1</strain>
    </source>
</reference>
<dbReference type="RefSeq" id="WP_054836160.1">
    <property type="nucleotide sequence ID" value="NZ_CP029287.2"/>
</dbReference>
<dbReference type="STRING" id="1293036.GCA_001315825_00407"/>
<dbReference type="InterPro" id="IPR031555">
    <property type="entry name" value="RNA_pol_Rpo8"/>
</dbReference>
<dbReference type="Proteomes" id="UP000247586">
    <property type="component" value="Chromosome"/>
</dbReference>